<name>A0ACB8ADV3_9AGAM</name>
<organism evidence="1 2">
    <name type="scientific">Hygrophoropsis aurantiaca</name>
    <dbReference type="NCBI Taxonomy" id="72124"/>
    <lineage>
        <taxon>Eukaryota</taxon>
        <taxon>Fungi</taxon>
        <taxon>Dikarya</taxon>
        <taxon>Basidiomycota</taxon>
        <taxon>Agaricomycotina</taxon>
        <taxon>Agaricomycetes</taxon>
        <taxon>Agaricomycetidae</taxon>
        <taxon>Boletales</taxon>
        <taxon>Coniophorineae</taxon>
        <taxon>Hygrophoropsidaceae</taxon>
        <taxon>Hygrophoropsis</taxon>
    </lineage>
</organism>
<proteinExistence type="predicted"/>
<protein>
    <submittedName>
        <fullName evidence="1">Adenine nucleotide alpha hydrolases-like protein</fullName>
    </submittedName>
</protein>
<sequence length="388" mass="41908">MDYQKIAREVSELAESQDPIAPLVEEALIVIKECLDNIGQDKVSLSFNGGKDCTVLLHLYTAVLAQRCPYPDGPKAIKAINIPVPSPFPELEAFTTEAAKAYHLDLYTCATPSEPPLPVESVTPGIATPITKLDDGYLGNAALTRPVGAARGGEGMRRALEMYKMQFPTIEAILIGTRRSDPHGAKLSHRNKTDPGWPEFERVNPIINWTYSDVWTFLRKLNVPYCSLYDKGYTSLGSTYNTFPNPALLTSGPSTPSEALHPSLTLVANNPDAMCMIEPSLSTIPSEPDLGSFTVIASDPDKTCIAEPRLTSTISPASVSPEDLSLGPFHVIMTDPNAVCIAEPRSFSLLNSRHNGSSSPHYRPAHELVDGGLERAGRVSGAAIPLTI</sequence>
<evidence type="ECO:0000313" key="2">
    <source>
        <dbReference type="Proteomes" id="UP000790377"/>
    </source>
</evidence>
<dbReference type="EMBL" id="MU267676">
    <property type="protein sequence ID" value="KAH7911495.1"/>
    <property type="molecule type" value="Genomic_DNA"/>
</dbReference>
<accession>A0ACB8ADV3</accession>
<gene>
    <name evidence="1" type="ORF">BJ138DRAFT_1150489</name>
</gene>
<evidence type="ECO:0000313" key="1">
    <source>
        <dbReference type="EMBL" id="KAH7911495.1"/>
    </source>
</evidence>
<comment type="caution">
    <text evidence="1">The sequence shown here is derived from an EMBL/GenBank/DDBJ whole genome shotgun (WGS) entry which is preliminary data.</text>
</comment>
<keyword evidence="2" id="KW-1185">Reference proteome</keyword>
<dbReference type="Proteomes" id="UP000790377">
    <property type="component" value="Unassembled WGS sequence"/>
</dbReference>
<reference evidence="1" key="1">
    <citation type="journal article" date="2021" name="New Phytol.">
        <title>Evolutionary innovations through gain and loss of genes in the ectomycorrhizal Boletales.</title>
        <authorList>
            <person name="Wu G."/>
            <person name="Miyauchi S."/>
            <person name="Morin E."/>
            <person name="Kuo A."/>
            <person name="Drula E."/>
            <person name="Varga T."/>
            <person name="Kohler A."/>
            <person name="Feng B."/>
            <person name="Cao Y."/>
            <person name="Lipzen A."/>
            <person name="Daum C."/>
            <person name="Hundley H."/>
            <person name="Pangilinan J."/>
            <person name="Johnson J."/>
            <person name="Barry K."/>
            <person name="LaButti K."/>
            <person name="Ng V."/>
            <person name="Ahrendt S."/>
            <person name="Min B."/>
            <person name="Choi I.G."/>
            <person name="Park H."/>
            <person name="Plett J.M."/>
            <person name="Magnuson J."/>
            <person name="Spatafora J.W."/>
            <person name="Nagy L.G."/>
            <person name="Henrissat B."/>
            <person name="Grigoriev I.V."/>
            <person name="Yang Z.L."/>
            <person name="Xu J."/>
            <person name="Martin F.M."/>
        </authorList>
    </citation>
    <scope>NUCLEOTIDE SEQUENCE</scope>
    <source>
        <strain evidence="1">ATCC 28755</strain>
    </source>
</reference>